<proteinExistence type="predicted"/>
<dbReference type="Pfam" id="PF01261">
    <property type="entry name" value="AP_endonuc_2"/>
    <property type="match status" value="1"/>
</dbReference>
<keyword evidence="3" id="KW-1185">Reference proteome</keyword>
<dbReference type="SUPFAM" id="SSF51658">
    <property type="entry name" value="Xylose isomerase-like"/>
    <property type="match status" value="1"/>
</dbReference>
<sequence>MKLGLHGATTMKADLKTDIVSAANAGFQYLELWAAQEGLYPSKVDHFLETYSAEDLRRLLDQHDIIPLSFSAIEFIAFRDRQFTQVKERCRQLCELAHIIGCPYISVVASPLPHWTVSWETVVREHVIALQELSLIARPYGLKLAFEFLGFGWCSVRTPRAAQTIVQQTGCDNVGIIFDAVHFYIGGASLGEISELNPELLYLFHLDDVEDTVKEAYTDTIRLLPGQGVIPLADICTRLKEIGYDGPCSVELFRPEYWALDPLQMARQAREAAVQVLSPYFALEGSS</sequence>
<reference evidence="2 3" key="1">
    <citation type="submission" date="2016-08" db="EMBL/GenBank/DDBJ databases">
        <title>Analysis of Carbohydrate Active Enzymes in Thermogemmatispora T81 Reveals Carbohydrate Degradation Ability.</title>
        <authorList>
            <person name="Tomazini A."/>
            <person name="Lal S."/>
            <person name="Stott M."/>
            <person name="Henrissat B."/>
            <person name="Polikarpov I."/>
            <person name="Sparling R."/>
            <person name="Levin D.B."/>
        </authorList>
    </citation>
    <scope>NUCLEOTIDE SEQUENCE [LARGE SCALE GENOMIC DNA]</scope>
    <source>
        <strain evidence="2 3">T81</strain>
    </source>
</reference>
<dbReference type="PANTHER" id="PTHR12110">
    <property type="entry name" value="HYDROXYPYRUVATE ISOMERASE"/>
    <property type="match status" value="1"/>
</dbReference>
<dbReference type="AlphaFoldDB" id="A0A328VG83"/>
<evidence type="ECO:0000313" key="3">
    <source>
        <dbReference type="Proteomes" id="UP000248706"/>
    </source>
</evidence>
<comment type="caution">
    <text evidence="2">The sequence shown here is derived from an EMBL/GenBank/DDBJ whole genome shotgun (WGS) entry which is preliminary data.</text>
</comment>
<dbReference type="InterPro" id="IPR050312">
    <property type="entry name" value="IolE/XylAMocC-like"/>
</dbReference>
<gene>
    <name evidence="2" type="ORF">A4R35_09910</name>
</gene>
<evidence type="ECO:0000259" key="1">
    <source>
        <dbReference type="Pfam" id="PF01261"/>
    </source>
</evidence>
<feature type="domain" description="Xylose isomerase-like TIM barrel" evidence="1">
    <location>
        <begin position="22"/>
        <end position="268"/>
    </location>
</feature>
<dbReference type="InterPro" id="IPR036237">
    <property type="entry name" value="Xyl_isomerase-like_sf"/>
</dbReference>
<dbReference type="PANTHER" id="PTHR12110:SF21">
    <property type="entry name" value="XYLOSE ISOMERASE-LIKE TIM BARREL DOMAIN-CONTAINING PROTEIN"/>
    <property type="match status" value="1"/>
</dbReference>
<dbReference type="InterPro" id="IPR013022">
    <property type="entry name" value="Xyl_isomerase-like_TIM-brl"/>
</dbReference>
<dbReference type="Gene3D" id="3.20.20.150">
    <property type="entry name" value="Divalent-metal-dependent TIM barrel enzymes"/>
    <property type="match status" value="1"/>
</dbReference>
<dbReference type="Proteomes" id="UP000248706">
    <property type="component" value="Unassembled WGS sequence"/>
</dbReference>
<organism evidence="2 3">
    <name type="scientific">Thermogemmatispora tikiterensis</name>
    <dbReference type="NCBI Taxonomy" id="1825093"/>
    <lineage>
        <taxon>Bacteria</taxon>
        <taxon>Bacillati</taxon>
        <taxon>Chloroflexota</taxon>
        <taxon>Ktedonobacteria</taxon>
        <taxon>Thermogemmatisporales</taxon>
        <taxon>Thermogemmatisporaceae</taxon>
        <taxon>Thermogemmatispora</taxon>
    </lineage>
</organism>
<accession>A0A328VG83</accession>
<name>A0A328VG83_9CHLR</name>
<evidence type="ECO:0000313" key="2">
    <source>
        <dbReference type="EMBL" id="RAQ95851.1"/>
    </source>
</evidence>
<protein>
    <recommendedName>
        <fullName evidence="1">Xylose isomerase-like TIM barrel domain-containing protein</fullName>
    </recommendedName>
</protein>
<dbReference type="EMBL" id="MCIF01000002">
    <property type="protein sequence ID" value="RAQ95851.1"/>
    <property type="molecule type" value="Genomic_DNA"/>
</dbReference>